<evidence type="ECO:0000256" key="2">
    <source>
        <dbReference type="ARBA" id="ARBA00022840"/>
    </source>
</evidence>
<reference evidence="4 5" key="3">
    <citation type="journal article" date="2014" name="Virology">
        <title>Development of a virus detection and discovery pipeline using next generation sequencing.</title>
        <authorList>
            <person name="Ho T."/>
            <person name="Tzanetakis I.E."/>
        </authorList>
    </citation>
    <scope>NUCLEOTIDE SEQUENCE [LARGE SCALE GENOMIC DNA]</scope>
    <source>
        <strain evidence="4">NCGR MEN 454</strain>
    </source>
</reference>
<evidence type="ECO:0000313" key="4">
    <source>
        <dbReference type="EMBL" id="AAS57941.2"/>
    </source>
</evidence>
<dbReference type="SUPFAM" id="SSF53067">
    <property type="entry name" value="Actin-like ATPase domain"/>
    <property type="match status" value="2"/>
</dbReference>
<dbReference type="OrthoDB" id="5915at10239"/>
<comment type="similarity">
    <text evidence="3">Belongs to the heat shock protein 70 family.</text>
</comment>
<proteinExistence type="inferred from homology"/>
<name>Q6QCI1_9CLOS</name>
<protein>
    <submittedName>
        <fullName evidence="4">HSP70h</fullName>
    </submittedName>
</protein>
<dbReference type="GO" id="GO:0005524">
    <property type="term" value="F:ATP binding"/>
    <property type="evidence" value="ECO:0007669"/>
    <property type="project" value="UniProtKB-KW"/>
</dbReference>
<dbReference type="EMBL" id="KJ572575">
    <property type="protein sequence ID" value="AAS57941.2"/>
    <property type="molecule type" value="Genomic_RNA"/>
</dbReference>
<dbReference type="InterPro" id="IPR043129">
    <property type="entry name" value="ATPase_NBD"/>
</dbReference>
<dbReference type="InterPro" id="IPR013126">
    <property type="entry name" value="Hsp_70_fam"/>
</dbReference>
<reference evidence="4 5" key="2">
    <citation type="journal article" date="2005" name="Plant Dis.">
        <title>A member of the Closteroviridae from mint with similarities to all three genera of the family.</title>
        <authorList>
            <person name="Tzanetakis I.E."/>
            <person name="Postman J.D."/>
            <person name="Martin R.R."/>
        </authorList>
    </citation>
    <scope>NUCLEOTIDE SEQUENCE [LARGE SCALE GENOMIC DNA]</scope>
    <source>
        <strain evidence="4">NCGR MEN 454</strain>
    </source>
</reference>
<dbReference type="RefSeq" id="YP_009506338.1">
    <property type="nucleotide sequence ID" value="NC_038420.1"/>
</dbReference>
<dbReference type="GeneID" id="37617186"/>
<dbReference type="Gene3D" id="3.30.420.40">
    <property type="match status" value="2"/>
</dbReference>
<evidence type="ECO:0000256" key="1">
    <source>
        <dbReference type="ARBA" id="ARBA00022741"/>
    </source>
</evidence>
<accession>Q6QCI1</accession>
<dbReference type="Gene3D" id="3.90.640.10">
    <property type="entry name" value="Actin, Chain A, domain 4"/>
    <property type="match status" value="1"/>
</dbReference>
<organism evidence="4 5">
    <name type="scientific">Mint vein banding-associated virus</name>
    <dbReference type="NCBI Taxonomy" id="265877"/>
    <lineage>
        <taxon>Viruses</taxon>
        <taxon>Riboviria</taxon>
        <taxon>Orthornavirae</taxon>
        <taxon>Kitrinoviricota</taxon>
        <taxon>Alsuviricetes</taxon>
        <taxon>Martellivirales</taxon>
        <taxon>Closteroviridae</taxon>
        <taxon>Menthavirus</taxon>
        <taxon>Menthavirus menthae</taxon>
    </lineage>
</organism>
<dbReference type="KEGG" id="vg:37617186"/>
<dbReference type="PANTHER" id="PTHR19375">
    <property type="entry name" value="HEAT SHOCK PROTEIN 70KDA"/>
    <property type="match status" value="1"/>
</dbReference>
<dbReference type="PRINTS" id="PR00301">
    <property type="entry name" value="HEATSHOCK70"/>
</dbReference>
<dbReference type="InterPro" id="IPR018181">
    <property type="entry name" value="Heat_shock_70_CS"/>
</dbReference>
<sequence length="566" mass="63399">MNVGFDFGTTFSTLCVGFDGSDAAYLDADAEIFIPTQLFITEDKRVYIGGSANVMVAQKVKGVFFYDLKRWIGVTEKNFSTFKEKIKPAYDVMFTNGELVMRGVEKSCSLPLPLTTLIQLFFTACFKLITEKYSQEVLGCVCSVPADFDTAKRSFLINTCRKLDVKLHAIINEPTAAALGHFLSDSASDASDKLFVYDFGGGTFDVSLMFKKGYNIFVESSFGDNRLGGRDVDLALSELIVNRYRLDISPSKFSLAISKVKEDVLTDNTKTEHLVNFGDRFLKINVTEEDVRNVARPFIERTFDMIDKIHHESRDCVGDLLLIGGSSKLPGILEMANERSYIFKTISRDDYRSAVAKGCYIRLQTLSGESNLRLSDAAAHFLSDERIPWNPLPFLAKGEALPATRSVDLSYPNTGFKTGVNIYEGESNRVYNSTRIFSCDVSISDFVPKSGKDPLKITYSINASGTLSVTALSQITGNQIPLINMLEEKISKADFAKYKFIDMSKGLEQKAIYDYYISLNRFAKNKNVISSDPELFDEETFRSLKGELGEISWENIENFRRDLNIS</sequence>
<dbReference type="InterPro" id="IPR029047">
    <property type="entry name" value="HSP70_peptide-bd_sf"/>
</dbReference>
<keyword evidence="5" id="KW-1185">Reference proteome</keyword>
<evidence type="ECO:0000313" key="5">
    <source>
        <dbReference type="Proteomes" id="UP000237392"/>
    </source>
</evidence>
<dbReference type="GO" id="GO:0140662">
    <property type="term" value="F:ATP-dependent protein folding chaperone"/>
    <property type="evidence" value="ECO:0007669"/>
    <property type="project" value="InterPro"/>
</dbReference>
<dbReference type="Pfam" id="PF00012">
    <property type="entry name" value="HSP70"/>
    <property type="match status" value="1"/>
</dbReference>
<dbReference type="PROSITE" id="PS00329">
    <property type="entry name" value="HSP70_2"/>
    <property type="match status" value="1"/>
</dbReference>
<keyword evidence="1 3" id="KW-0547">Nucleotide-binding</keyword>
<dbReference type="SUPFAM" id="SSF100920">
    <property type="entry name" value="Heat shock protein 70kD (HSP70), peptide-binding domain"/>
    <property type="match status" value="1"/>
</dbReference>
<dbReference type="Gene3D" id="2.60.34.10">
    <property type="entry name" value="Substrate Binding Domain Of DNAk, Chain A, domain 1"/>
    <property type="match status" value="1"/>
</dbReference>
<evidence type="ECO:0000256" key="3">
    <source>
        <dbReference type="RuleBase" id="RU003322"/>
    </source>
</evidence>
<dbReference type="Proteomes" id="UP000237392">
    <property type="component" value="Segment"/>
</dbReference>
<keyword evidence="2 3" id="KW-0067">ATP-binding</keyword>
<reference evidence="4 5" key="1">
    <citation type="journal article" date="2005" name="J. Virol. Methods">
        <title>The use of reverse transcriptase for efficient first- and second-strand cDNA synthesis from single- and double-stranded RNA templates.</title>
        <authorList>
            <person name="Tzanetakis I.E."/>
            <person name="Keller K.E."/>
            <person name="Martin R.R."/>
        </authorList>
    </citation>
    <scope>NUCLEOTIDE SEQUENCE [LARGE SCALE GENOMIC DNA]</scope>
    <source>
        <strain evidence="4">NCGR MEN 454</strain>
    </source>
</reference>